<sequence length="574" mass="63434">MSGDKDLWPSRIDETTGRRVYQLTDRPGHNTSFYYLFKNEGEVDGVPYLAYRNQTPLGLTYYSINLETGEEVELTPRGLVGGIADVVGEYLYCLEKAKRSDRSYSYIIRSNLKTGEQERLVDLDTSYIYSANLTVSPDGAKILFMRPSKGNKAEIELLCGLVADGSSQVIAQGKMSHIMFGPVDPDLYMYIDQNYGRDWRRVGIGWVDLENGVVENASLDVGGDFFDRTSKQLVQSHLHWDADGYPVITAVDTSSPYIDEYNIIIEPDKDHPGKILGHRKAQIKMGQFQTHFNPGPTAEEWVGDGMSADWWHRPGFGKPYIHKVIYDYDTETMEQIPLADQLGTYWKSGTYEANARYIPGKELVVWSSFRTLDGDTPDFLTPEQVKTGSWEESSEPKLYASGNDVMQNVFAVSFYGEDNTGWDFVTSAEGWTAGDGLTLEWTDGGADDAAVTGTVTRLNAAILSPEGIGLACADFDKLLVRLSNQGAARQCKVYYTTEQSPGFSEDKSAVVDLSAPDGEFHSYFADLASTPGWVGTLRQLKVKPLADADSGVFTIPVIRLVDTTAGKGAAGATE</sequence>
<proteinExistence type="predicted"/>
<dbReference type="Proteomes" id="UP000546464">
    <property type="component" value="Unassembled WGS sequence"/>
</dbReference>
<dbReference type="SUPFAM" id="SSF69304">
    <property type="entry name" value="Tricorn protease N-terminal domain"/>
    <property type="match status" value="1"/>
</dbReference>
<protein>
    <submittedName>
        <fullName evidence="1">Uncharacterized protein</fullName>
    </submittedName>
</protein>
<dbReference type="EMBL" id="JACHVB010000060">
    <property type="protein sequence ID" value="MBC2595975.1"/>
    <property type="molecule type" value="Genomic_DNA"/>
</dbReference>
<evidence type="ECO:0000313" key="1">
    <source>
        <dbReference type="EMBL" id="MBC2595975.1"/>
    </source>
</evidence>
<evidence type="ECO:0000313" key="2">
    <source>
        <dbReference type="Proteomes" id="UP000546464"/>
    </source>
</evidence>
<dbReference type="AlphaFoldDB" id="A0A842HGX4"/>
<name>A0A842HGX4_9BACT</name>
<reference evidence="1 2" key="1">
    <citation type="submission" date="2020-07" db="EMBL/GenBank/DDBJ databases">
        <authorList>
            <person name="Feng X."/>
        </authorList>
    </citation>
    <scope>NUCLEOTIDE SEQUENCE [LARGE SCALE GENOMIC DNA]</scope>
    <source>
        <strain evidence="1 2">JCM31066</strain>
    </source>
</reference>
<dbReference type="InterPro" id="IPR015943">
    <property type="entry name" value="WD40/YVTN_repeat-like_dom_sf"/>
</dbReference>
<dbReference type="Gene3D" id="2.130.10.10">
    <property type="entry name" value="YVTN repeat-like/Quinoprotein amine dehydrogenase"/>
    <property type="match status" value="1"/>
</dbReference>
<gene>
    <name evidence="1" type="ORF">H5P28_17045</name>
</gene>
<accession>A0A842HGX4</accession>
<dbReference type="RefSeq" id="WP_185676896.1">
    <property type="nucleotide sequence ID" value="NZ_JACHVB010000060.1"/>
</dbReference>
<keyword evidence="2" id="KW-1185">Reference proteome</keyword>
<comment type="caution">
    <text evidence="1">The sequence shown here is derived from an EMBL/GenBank/DDBJ whole genome shotgun (WGS) entry which is preliminary data.</text>
</comment>
<organism evidence="1 2">
    <name type="scientific">Ruficoccus amylovorans</name>
    <dbReference type="NCBI Taxonomy" id="1804625"/>
    <lineage>
        <taxon>Bacteria</taxon>
        <taxon>Pseudomonadati</taxon>
        <taxon>Verrucomicrobiota</taxon>
        <taxon>Opitutia</taxon>
        <taxon>Puniceicoccales</taxon>
        <taxon>Cerasicoccaceae</taxon>
        <taxon>Ruficoccus</taxon>
    </lineage>
</organism>